<dbReference type="InterPro" id="IPR011009">
    <property type="entry name" value="Kinase-like_dom_sf"/>
</dbReference>
<dbReference type="SUPFAM" id="SSF56112">
    <property type="entry name" value="Protein kinase-like (PK-like)"/>
    <property type="match status" value="1"/>
</dbReference>
<dbReference type="EMBL" id="SHKR01000011">
    <property type="protein sequence ID" value="RZU19004.1"/>
    <property type="molecule type" value="Genomic_DNA"/>
</dbReference>
<evidence type="ECO:0000259" key="1">
    <source>
        <dbReference type="Pfam" id="PF01636"/>
    </source>
</evidence>
<gene>
    <name evidence="2" type="ORF">EV645_1207</name>
</gene>
<protein>
    <submittedName>
        <fullName evidence="2">Phosphotransferase family enzyme</fullName>
    </submittedName>
</protein>
<reference evidence="2 3" key="1">
    <citation type="journal article" date="2015" name="Stand. Genomic Sci.">
        <title>Genomic Encyclopedia of Bacterial and Archaeal Type Strains, Phase III: the genomes of soil and plant-associated and newly described type strains.</title>
        <authorList>
            <person name="Whitman W.B."/>
            <person name="Woyke T."/>
            <person name="Klenk H.P."/>
            <person name="Zhou Y."/>
            <person name="Lilburn T.G."/>
            <person name="Beck B.J."/>
            <person name="De Vos P."/>
            <person name="Vandamme P."/>
            <person name="Eisen J.A."/>
            <person name="Garrity G."/>
            <person name="Hugenholtz P."/>
            <person name="Kyrpides N.C."/>
        </authorList>
    </citation>
    <scope>NUCLEOTIDE SEQUENCE [LARGE SCALE GENOMIC DNA]</scope>
    <source>
        <strain evidence="2 3">VKM Ac-2540</strain>
    </source>
</reference>
<keyword evidence="3" id="KW-1185">Reference proteome</keyword>
<evidence type="ECO:0000313" key="2">
    <source>
        <dbReference type="EMBL" id="RZU19004.1"/>
    </source>
</evidence>
<dbReference type="InterPro" id="IPR002575">
    <property type="entry name" value="Aminoglycoside_PTrfase"/>
</dbReference>
<organism evidence="2 3">
    <name type="scientific">Kribbella rubisoli</name>
    <dbReference type="NCBI Taxonomy" id="3075929"/>
    <lineage>
        <taxon>Bacteria</taxon>
        <taxon>Bacillati</taxon>
        <taxon>Actinomycetota</taxon>
        <taxon>Actinomycetes</taxon>
        <taxon>Propionibacteriales</taxon>
        <taxon>Kribbellaceae</taxon>
        <taxon>Kribbella</taxon>
    </lineage>
</organism>
<evidence type="ECO:0000313" key="3">
    <source>
        <dbReference type="Proteomes" id="UP000292027"/>
    </source>
</evidence>
<dbReference type="PROSITE" id="PS00109">
    <property type="entry name" value="PROTEIN_KINASE_TYR"/>
    <property type="match status" value="1"/>
</dbReference>
<dbReference type="Proteomes" id="UP000292027">
    <property type="component" value="Unassembled WGS sequence"/>
</dbReference>
<feature type="domain" description="Aminoglycoside phosphotransferase" evidence="1">
    <location>
        <begin position="43"/>
        <end position="190"/>
    </location>
</feature>
<comment type="caution">
    <text evidence="2">The sequence shown here is derived from an EMBL/GenBank/DDBJ whole genome shotgun (WGS) entry which is preliminary data.</text>
</comment>
<name>A0A4Q7X7I6_9ACTN</name>
<accession>A0A4Q7X7I6</accession>
<dbReference type="Pfam" id="PF01636">
    <property type="entry name" value="APH"/>
    <property type="match status" value="1"/>
</dbReference>
<dbReference type="OrthoDB" id="4020008at2"/>
<dbReference type="AlphaFoldDB" id="A0A4Q7X7I6"/>
<dbReference type="Gene3D" id="3.90.1200.10">
    <property type="match status" value="1"/>
</dbReference>
<dbReference type="RefSeq" id="WP_130440536.1">
    <property type="nucleotide sequence ID" value="NZ_SHKR01000011.1"/>
</dbReference>
<proteinExistence type="predicted"/>
<dbReference type="GO" id="GO:0004672">
    <property type="term" value="F:protein kinase activity"/>
    <property type="evidence" value="ECO:0007669"/>
    <property type="project" value="InterPro"/>
</dbReference>
<dbReference type="InterPro" id="IPR008266">
    <property type="entry name" value="Tyr_kinase_AS"/>
</dbReference>
<sequence length="231" mass="25376">MLEIRPGPYCVTIEAELPGVPLHTVAPAFGTAGWERARDCVVDVLAALAEVEAPEVVRRMTVLDEADPFRPEGVSWIEALTALVRRRVARFGDQLAPVIDDFDAKVELLLNELAELKEPETRVVHGDVTAGNILVDDDLWPVALLDLGLLTMPGDPVFDAAAAAGLYDIWSPRVREVEAAFDQAFVEQLGYDAEQLIVYRRVHSLLIANAHDEDPYGRDSAVPLAANLFNR</sequence>